<dbReference type="Proteomes" id="UP000182882">
    <property type="component" value="Unassembled WGS sequence"/>
</dbReference>
<dbReference type="GO" id="GO:0016740">
    <property type="term" value="F:transferase activity"/>
    <property type="evidence" value="ECO:0007669"/>
    <property type="project" value="UniProtKB-KW"/>
</dbReference>
<reference evidence="3" key="1">
    <citation type="submission" date="2016-10" db="EMBL/GenBank/DDBJ databases">
        <authorList>
            <person name="Varghese N."/>
            <person name="Submissions S."/>
        </authorList>
    </citation>
    <scope>NUCLEOTIDE SEQUENCE [LARGE SCALE GENOMIC DNA]</scope>
    <source>
        <strain evidence="3">Nm10</strain>
    </source>
</reference>
<dbReference type="AlphaFoldDB" id="A0A1H2HMS6"/>
<dbReference type="InterPro" id="IPR011009">
    <property type="entry name" value="Kinase-like_dom_sf"/>
</dbReference>
<name>A0A1H2HMS6_9PROT</name>
<dbReference type="Gene3D" id="3.90.1200.10">
    <property type="match status" value="1"/>
</dbReference>
<accession>A0A1H2HMS6</accession>
<gene>
    <name evidence="2" type="ORF">SAMN05216406_1563</name>
</gene>
<dbReference type="RefSeq" id="WP_176767934.1">
    <property type="nucleotide sequence ID" value="NZ_FNLN01000056.1"/>
</dbReference>
<dbReference type="EMBL" id="FNLN01000056">
    <property type="protein sequence ID" value="SDU33143.1"/>
    <property type="molecule type" value="Genomic_DNA"/>
</dbReference>
<dbReference type="InterPro" id="IPR045544">
    <property type="entry name" value="TCAD9"/>
</dbReference>
<feature type="domain" description="Ternary complex associated" evidence="1">
    <location>
        <begin position="214"/>
        <end position="323"/>
    </location>
</feature>
<organism evidence="2 3">
    <name type="scientific">Nitrosomonas ureae</name>
    <dbReference type="NCBI Taxonomy" id="44577"/>
    <lineage>
        <taxon>Bacteria</taxon>
        <taxon>Pseudomonadati</taxon>
        <taxon>Pseudomonadota</taxon>
        <taxon>Betaproteobacteria</taxon>
        <taxon>Nitrosomonadales</taxon>
        <taxon>Nitrosomonadaceae</taxon>
        <taxon>Nitrosomonas</taxon>
    </lineage>
</organism>
<keyword evidence="2" id="KW-0808">Transferase</keyword>
<evidence type="ECO:0000259" key="1">
    <source>
        <dbReference type="Pfam" id="PF19974"/>
    </source>
</evidence>
<sequence>MTADFRPNVNFEYRFSRDIKENDVESTKMISLVMKFAEIENYNFPHIESILLYPVERAGKSGSQVFYLDLYVKKVEYPRRYVAKFQDITKTEKELSSARDAAFAQICPKPCAAYDEINNLGILVYNLAKIHNHREFRGFFLDLTKSDQDCASALKAIFQQVGRHPNNKEDRIPFLNDYRRYIDRRSAPLNRLNSFANSSSEYNGIADLAISINKHYERIASMLDKNNVSVFPYLVHGDLHARNLMLNDGDPTQTELIDFGWTHYGHPAKDFILMEITLKYMLLHELLPKISRPESIGLHMPLMAFEQFEQFLCTNGLELPEVVEFEKHIEGIDGLYEHHHIGLRRVYISLIEVRKAALNVLNEYCTHHDPESGLSPNQHFFISHFLVALGLSGFSEVEPIWTLVGLHTVGNSIC</sequence>
<protein>
    <submittedName>
        <fullName evidence="2">Phosphotransferase enzyme family protein</fullName>
    </submittedName>
</protein>
<keyword evidence="3" id="KW-1185">Reference proteome</keyword>
<dbReference type="SUPFAM" id="SSF56112">
    <property type="entry name" value="Protein kinase-like (PK-like)"/>
    <property type="match status" value="1"/>
</dbReference>
<proteinExistence type="predicted"/>
<dbReference type="Pfam" id="PF19974">
    <property type="entry name" value="TCAD9"/>
    <property type="match status" value="1"/>
</dbReference>
<evidence type="ECO:0000313" key="2">
    <source>
        <dbReference type="EMBL" id="SDU33143.1"/>
    </source>
</evidence>
<evidence type="ECO:0000313" key="3">
    <source>
        <dbReference type="Proteomes" id="UP000182882"/>
    </source>
</evidence>